<sequence length="790" mass="89780">MGESMYGPYFPSAILTVNRHDIETSEMEQVEGTFPSDLQGHLYLLAAAGFANSKPLAGTPLILPSIDGAPVINGDGMMYRFDFNKKVDRDNQQETPGKVWLTGKIAATPSQQADRAIFENSEYQQFEYFDLGVARLSEWLGVRNVVNTAWLVAKFPGENTRLLVTLDAGRPYEIDPISLETITALGWQKNWVQQIVLKLPFGLIMSTAHPYFDPRTKDENGKPKPCVITVNYGKSFKTLISPALKSAALGRTVAELVELLGNFLKLLKFVVGDLSHAIARVLRWEQKFPFLKALRKLERTFLSTLFLFKIDLVRLAPNGELTEFCRELKQVIIEDLHDSECLEDCQEHLQDLIQFINLALQFIENAENLQDITYVLRWDGGDNLERWKLMNPDGTPVTIQQTMHQIGVTEDYIVLMDTSLKIGLSQLVTLKDQKLDRLVRKLLDYPQLPDSTIYLVPRNELKDGEKLTKESSGTGNSKEIVVQKLQIPREGFHYHVDYANPNDTVTLHAIHACAWDVAEWLRKIDIPLTENPRPPLGMLIDGMDINQMGRYQIQGKTAKLLNSTLTYDLDYTWATGLYAYSPEKIGDHWYPPEQFENIYLNSYGAWKDLLPEFIYDLYKDYKYREIPAVKVRANSNSGKPANLCRLNTKTMELQDGYTLPDGHFANSPHFIPRANGSGGSTDGYLFCTVDYTPDPNNSLKASLSEIWIFDAGNLQGGPVCKLRHPQMSFAFSTHSAWLDAIAPRNSTYCIPVKEDFQEIVDEIAPRYREIQARIQKLFDREIYPHFPKGE</sequence>
<evidence type="ECO:0000256" key="5">
    <source>
        <dbReference type="PIRSR" id="PIRSR604294-1"/>
    </source>
</evidence>
<comment type="caution">
    <text evidence="6">The sequence shown here is derived from an EMBL/GenBank/DDBJ whole genome shotgun (WGS) entry which is preliminary data.</text>
</comment>
<evidence type="ECO:0000256" key="3">
    <source>
        <dbReference type="ARBA" id="ARBA00023002"/>
    </source>
</evidence>
<evidence type="ECO:0000256" key="2">
    <source>
        <dbReference type="ARBA" id="ARBA00022723"/>
    </source>
</evidence>
<dbReference type="GO" id="GO:0010436">
    <property type="term" value="F:carotenoid dioxygenase activity"/>
    <property type="evidence" value="ECO:0007669"/>
    <property type="project" value="TreeGrafter"/>
</dbReference>
<comment type="similarity">
    <text evidence="1">Belongs to the carotenoid oxygenase family.</text>
</comment>
<keyword evidence="4 5" id="KW-0408">Iron</keyword>
<dbReference type="PANTHER" id="PTHR10543">
    <property type="entry name" value="BETA-CAROTENE DIOXYGENASE"/>
    <property type="match status" value="1"/>
</dbReference>
<feature type="binding site" evidence="5">
    <location>
        <position position="209"/>
    </location>
    <ligand>
        <name>Fe cation</name>
        <dbReference type="ChEBI" id="CHEBI:24875"/>
        <note>catalytic</note>
    </ligand>
</feature>
<dbReference type="GO" id="GO:0046872">
    <property type="term" value="F:metal ion binding"/>
    <property type="evidence" value="ECO:0007669"/>
    <property type="project" value="UniProtKB-KW"/>
</dbReference>
<comment type="cofactor">
    <cofactor evidence="5">
        <name>Fe(2+)</name>
        <dbReference type="ChEBI" id="CHEBI:29033"/>
    </cofactor>
    <text evidence="5">Binds 1 Fe(2+) ion per subunit.</text>
</comment>
<organism evidence="6 7">
    <name type="scientific">Lusitaniella coriacea LEGE 07157</name>
    <dbReference type="NCBI Taxonomy" id="945747"/>
    <lineage>
        <taxon>Bacteria</taxon>
        <taxon>Bacillati</taxon>
        <taxon>Cyanobacteriota</taxon>
        <taxon>Cyanophyceae</taxon>
        <taxon>Spirulinales</taxon>
        <taxon>Lusitaniellaceae</taxon>
        <taxon>Lusitaniella</taxon>
    </lineage>
</organism>
<evidence type="ECO:0000256" key="4">
    <source>
        <dbReference type="ARBA" id="ARBA00023004"/>
    </source>
</evidence>
<dbReference type="Pfam" id="PF03055">
    <property type="entry name" value="RPE65"/>
    <property type="match status" value="2"/>
</dbReference>
<evidence type="ECO:0000313" key="7">
    <source>
        <dbReference type="Proteomes" id="UP000654482"/>
    </source>
</evidence>
<name>A0A8J7J1T4_9CYAN</name>
<evidence type="ECO:0000256" key="1">
    <source>
        <dbReference type="ARBA" id="ARBA00006787"/>
    </source>
</evidence>
<dbReference type="EMBL" id="JADEWZ010000010">
    <property type="protein sequence ID" value="MBE9115984.1"/>
    <property type="molecule type" value="Genomic_DNA"/>
</dbReference>
<protein>
    <submittedName>
        <fullName evidence="6">Carotenoid oxygenase family protein</fullName>
    </submittedName>
</protein>
<gene>
    <name evidence="6" type="ORF">IQ249_08770</name>
</gene>
<dbReference type="PANTHER" id="PTHR10543:SF89">
    <property type="entry name" value="CAROTENOID 9,10(9',10')-CLEAVAGE DIOXYGENASE 1"/>
    <property type="match status" value="1"/>
</dbReference>
<evidence type="ECO:0000313" key="6">
    <source>
        <dbReference type="EMBL" id="MBE9115984.1"/>
    </source>
</evidence>
<dbReference type="GO" id="GO:0016121">
    <property type="term" value="P:carotene catabolic process"/>
    <property type="evidence" value="ECO:0007669"/>
    <property type="project" value="TreeGrafter"/>
</dbReference>
<dbReference type="RefSeq" id="WP_194029071.1">
    <property type="nucleotide sequence ID" value="NZ_JADEWZ010000010.1"/>
</dbReference>
<dbReference type="AlphaFoldDB" id="A0A8J7J1T4"/>
<reference evidence="6" key="1">
    <citation type="submission" date="2020-10" db="EMBL/GenBank/DDBJ databases">
        <authorList>
            <person name="Castelo-Branco R."/>
            <person name="Eusebio N."/>
            <person name="Adriana R."/>
            <person name="Vieira A."/>
            <person name="Brugerolle De Fraissinette N."/>
            <person name="Rezende De Castro R."/>
            <person name="Schneider M.P."/>
            <person name="Vasconcelos V."/>
            <person name="Leao P.N."/>
        </authorList>
    </citation>
    <scope>NUCLEOTIDE SEQUENCE</scope>
    <source>
        <strain evidence="6">LEGE 07157</strain>
    </source>
</reference>
<accession>A0A8J7J1T4</accession>
<keyword evidence="7" id="KW-1185">Reference proteome</keyword>
<keyword evidence="2 5" id="KW-0479">Metal-binding</keyword>
<proteinExistence type="inferred from homology"/>
<dbReference type="Proteomes" id="UP000654482">
    <property type="component" value="Unassembled WGS sequence"/>
</dbReference>
<dbReference type="InterPro" id="IPR004294">
    <property type="entry name" value="Carotenoid_Oase"/>
</dbReference>
<keyword evidence="3" id="KW-0560">Oxidoreductase</keyword>